<dbReference type="EMBL" id="LXQA010042292">
    <property type="protein sequence ID" value="MCI00124.1"/>
    <property type="molecule type" value="Genomic_DNA"/>
</dbReference>
<evidence type="ECO:0000313" key="1">
    <source>
        <dbReference type="EMBL" id="MCI00124.1"/>
    </source>
</evidence>
<keyword evidence="2" id="KW-1185">Reference proteome</keyword>
<accession>A0A392NL60</accession>
<proteinExistence type="predicted"/>
<reference evidence="1 2" key="1">
    <citation type="journal article" date="2018" name="Front. Plant Sci.">
        <title>Red Clover (Trifolium pratense) and Zigzag Clover (T. medium) - A Picture of Genomic Similarities and Differences.</title>
        <authorList>
            <person name="Dluhosova J."/>
            <person name="Istvanek J."/>
            <person name="Nedelnik J."/>
            <person name="Repkova J."/>
        </authorList>
    </citation>
    <scope>NUCLEOTIDE SEQUENCE [LARGE SCALE GENOMIC DNA]</scope>
    <source>
        <strain evidence="2">cv. 10/8</strain>
        <tissue evidence="1">Leaf</tissue>
    </source>
</reference>
<feature type="non-terminal residue" evidence="1">
    <location>
        <position position="43"/>
    </location>
</feature>
<evidence type="ECO:0000313" key="2">
    <source>
        <dbReference type="Proteomes" id="UP000265520"/>
    </source>
</evidence>
<name>A0A392NL60_9FABA</name>
<dbReference type="Proteomes" id="UP000265520">
    <property type="component" value="Unassembled WGS sequence"/>
</dbReference>
<organism evidence="1 2">
    <name type="scientific">Trifolium medium</name>
    <dbReference type="NCBI Taxonomy" id="97028"/>
    <lineage>
        <taxon>Eukaryota</taxon>
        <taxon>Viridiplantae</taxon>
        <taxon>Streptophyta</taxon>
        <taxon>Embryophyta</taxon>
        <taxon>Tracheophyta</taxon>
        <taxon>Spermatophyta</taxon>
        <taxon>Magnoliopsida</taxon>
        <taxon>eudicotyledons</taxon>
        <taxon>Gunneridae</taxon>
        <taxon>Pentapetalae</taxon>
        <taxon>rosids</taxon>
        <taxon>fabids</taxon>
        <taxon>Fabales</taxon>
        <taxon>Fabaceae</taxon>
        <taxon>Papilionoideae</taxon>
        <taxon>50 kb inversion clade</taxon>
        <taxon>NPAAA clade</taxon>
        <taxon>Hologalegina</taxon>
        <taxon>IRL clade</taxon>
        <taxon>Trifolieae</taxon>
        <taxon>Trifolium</taxon>
    </lineage>
</organism>
<sequence>MSPPSSEDYLDAPKCTMLPLSGAQTGQSEDYHIVDWDGVAPNR</sequence>
<protein>
    <submittedName>
        <fullName evidence="1">Uncharacterized protein</fullName>
    </submittedName>
</protein>
<dbReference type="AlphaFoldDB" id="A0A392NL60"/>
<comment type="caution">
    <text evidence="1">The sequence shown here is derived from an EMBL/GenBank/DDBJ whole genome shotgun (WGS) entry which is preliminary data.</text>
</comment>